<keyword evidence="3" id="KW-1185">Reference proteome</keyword>
<gene>
    <name evidence="2" type="ORF">J2TS6_35020</name>
</gene>
<proteinExistence type="predicted"/>
<keyword evidence="1" id="KW-0472">Membrane</keyword>
<protein>
    <submittedName>
        <fullName evidence="2">Uncharacterized protein</fullName>
    </submittedName>
</protein>
<organism evidence="2 3">
    <name type="scientific">Paenibacillus albilobatus</name>
    <dbReference type="NCBI Taxonomy" id="2716884"/>
    <lineage>
        <taxon>Bacteria</taxon>
        <taxon>Bacillati</taxon>
        <taxon>Bacillota</taxon>
        <taxon>Bacilli</taxon>
        <taxon>Bacillales</taxon>
        <taxon>Paenibacillaceae</taxon>
        <taxon>Paenibacillus</taxon>
    </lineage>
</organism>
<dbReference type="Proteomes" id="UP000679779">
    <property type="component" value="Unassembled WGS sequence"/>
</dbReference>
<dbReference type="RefSeq" id="WP_160039057.1">
    <property type="nucleotide sequence ID" value="NZ_BORQ01000004.1"/>
</dbReference>
<accession>A0A919XGF3</accession>
<dbReference type="EMBL" id="BORQ01000004">
    <property type="protein sequence ID" value="GIO32361.1"/>
    <property type="molecule type" value="Genomic_DNA"/>
</dbReference>
<sequence>MMLAAVLAVLLMCGFYFAVVYFGLRLLFKKVLHRTLDPMVLFAVLIILLSCLGIGQRIWYNQPWDAGMLLMPLSAMVVVLLRKMRARK</sequence>
<evidence type="ECO:0000313" key="2">
    <source>
        <dbReference type="EMBL" id="GIO32361.1"/>
    </source>
</evidence>
<name>A0A919XGF3_9BACL</name>
<comment type="caution">
    <text evidence="2">The sequence shown here is derived from an EMBL/GenBank/DDBJ whole genome shotgun (WGS) entry which is preliminary data.</text>
</comment>
<reference evidence="2" key="1">
    <citation type="submission" date="2021-03" db="EMBL/GenBank/DDBJ databases">
        <title>Antimicrobial resistance genes in bacteria isolated from Japanese honey, and their potential for conferring macrolide and lincosamide resistance in the American foulbrood pathogen Paenibacillus larvae.</title>
        <authorList>
            <person name="Okamoto M."/>
            <person name="Kumagai M."/>
            <person name="Kanamori H."/>
            <person name="Takamatsu D."/>
        </authorList>
    </citation>
    <scope>NUCLEOTIDE SEQUENCE</scope>
    <source>
        <strain evidence="2">J2TS6</strain>
    </source>
</reference>
<feature type="transmembrane region" description="Helical" evidence="1">
    <location>
        <begin position="66"/>
        <end position="82"/>
    </location>
</feature>
<evidence type="ECO:0000313" key="3">
    <source>
        <dbReference type="Proteomes" id="UP000679779"/>
    </source>
</evidence>
<feature type="transmembrane region" description="Helical" evidence="1">
    <location>
        <begin position="6"/>
        <end position="28"/>
    </location>
</feature>
<keyword evidence="1" id="KW-0812">Transmembrane</keyword>
<evidence type="ECO:0000256" key="1">
    <source>
        <dbReference type="SAM" id="Phobius"/>
    </source>
</evidence>
<feature type="transmembrane region" description="Helical" evidence="1">
    <location>
        <begin position="40"/>
        <end position="60"/>
    </location>
</feature>
<dbReference type="AlphaFoldDB" id="A0A919XGF3"/>
<keyword evidence="1" id="KW-1133">Transmembrane helix</keyword>